<organism evidence="2 3">
    <name type="scientific">Protopolystoma xenopodis</name>
    <dbReference type="NCBI Taxonomy" id="117903"/>
    <lineage>
        <taxon>Eukaryota</taxon>
        <taxon>Metazoa</taxon>
        <taxon>Spiralia</taxon>
        <taxon>Lophotrochozoa</taxon>
        <taxon>Platyhelminthes</taxon>
        <taxon>Monogenea</taxon>
        <taxon>Polyopisthocotylea</taxon>
        <taxon>Polystomatidea</taxon>
        <taxon>Polystomatidae</taxon>
        <taxon>Protopolystoma</taxon>
    </lineage>
</organism>
<reference evidence="2" key="1">
    <citation type="submission" date="2018-11" db="EMBL/GenBank/DDBJ databases">
        <authorList>
            <consortium name="Pathogen Informatics"/>
        </authorList>
    </citation>
    <scope>NUCLEOTIDE SEQUENCE</scope>
</reference>
<dbReference type="AlphaFoldDB" id="A0A448XI62"/>
<keyword evidence="3" id="KW-1185">Reference proteome</keyword>
<dbReference type="Proteomes" id="UP000784294">
    <property type="component" value="Unassembled WGS sequence"/>
</dbReference>
<proteinExistence type="predicted"/>
<evidence type="ECO:0000313" key="3">
    <source>
        <dbReference type="Proteomes" id="UP000784294"/>
    </source>
</evidence>
<dbReference type="EMBL" id="CAAALY010254861">
    <property type="protein sequence ID" value="VEL37402.1"/>
    <property type="molecule type" value="Genomic_DNA"/>
</dbReference>
<sequence length="170" mass="19633">MLYEEAARSCGKKVRRGLSLETWQSECAEKEEPITSTKQHFLPSLKPRQAPDDPDRLGPQTSDLLDNQLPELRPQRQHMGGFFVRIVPRPTWIPPADWSRLIGRKRRQAIYFGPRRHVNELTKNCSHLQSAELSILQTNRISTHLDLAHVICHGNINDHHLRVNSLKKLN</sequence>
<comment type="caution">
    <text evidence="2">The sequence shown here is derived from an EMBL/GenBank/DDBJ whole genome shotgun (WGS) entry which is preliminary data.</text>
</comment>
<name>A0A448XI62_9PLAT</name>
<evidence type="ECO:0000256" key="1">
    <source>
        <dbReference type="SAM" id="MobiDB-lite"/>
    </source>
</evidence>
<accession>A0A448XI62</accession>
<evidence type="ECO:0000313" key="2">
    <source>
        <dbReference type="EMBL" id="VEL37402.1"/>
    </source>
</evidence>
<gene>
    <name evidence="2" type="ORF">PXEA_LOCUS30842</name>
</gene>
<feature type="region of interest" description="Disordered" evidence="1">
    <location>
        <begin position="28"/>
        <end position="62"/>
    </location>
</feature>
<protein>
    <submittedName>
        <fullName evidence="2">Uncharacterized protein</fullName>
    </submittedName>
</protein>